<sequence>MAKSMRSKRKKRLRAIRKDIVAPELTVLKKEAAKLAAQEAVDGNQSSKSLQPLRKKMKKKLKIAKKKNHGKRKIERKNFLLQYIL</sequence>
<dbReference type="Proteomes" id="UP001311915">
    <property type="component" value="Unassembled WGS sequence"/>
</dbReference>
<gene>
    <name evidence="2" type="ORF">R3W88_012443</name>
</gene>
<feature type="compositionally biased region" description="Basic residues" evidence="1">
    <location>
        <begin position="53"/>
        <end position="71"/>
    </location>
</feature>
<feature type="region of interest" description="Disordered" evidence="1">
    <location>
        <begin position="40"/>
        <end position="71"/>
    </location>
</feature>
<reference evidence="2 3" key="1">
    <citation type="submission" date="2023-10" db="EMBL/GenBank/DDBJ databases">
        <title>Genome-Wide Identification Analysis in wild type Solanum Pinnatisectum Reveals Some Genes Defensing Phytophthora Infestans.</title>
        <authorList>
            <person name="Sun C."/>
        </authorList>
    </citation>
    <scope>NUCLEOTIDE SEQUENCE [LARGE SCALE GENOMIC DNA]</scope>
    <source>
        <strain evidence="2">LQN</strain>
        <tissue evidence="2">Leaf</tissue>
    </source>
</reference>
<evidence type="ECO:0000256" key="1">
    <source>
        <dbReference type="SAM" id="MobiDB-lite"/>
    </source>
</evidence>
<keyword evidence="3" id="KW-1185">Reference proteome</keyword>
<evidence type="ECO:0000313" key="3">
    <source>
        <dbReference type="Proteomes" id="UP001311915"/>
    </source>
</evidence>
<dbReference type="EMBL" id="JAWPEI010000007">
    <property type="protein sequence ID" value="KAK4722210.1"/>
    <property type="molecule type" value="Genomic_DNA"/>
</dbReference>
<proteinExistence type="predicted"/>
<dbReference type="PANTHER" id="PTHR36320">
    <property type="entry name" value="OS04G0611300 PROTEIN"/>
    <property type="match status" value="1"/>
</dbReference>
<comment type="caution">
    <text evidence="2">The sequence shown here is derived from an EMBL/GenBank/DDBJ whole genome shotgun (WGS) entry which is preliminary data.</text>
</comment>
<dbReference type="PANTHER" id="PTHR36320:SF1">
    <property type="entry name" value="OS04G0611300 PROTEIN"/>
    <property type="match status" value="1"/>
</dbReference>
<accession>A0AAV9LCQ7</accession>
<protein>
    <submittedName>
        <fullName evidence="2">Uncharacterized protein</fullName>
    </submittedName>
</protein>
<name>A0AAV9LCQ7_9SOLN</name>
<organism evidence="2 3">
    <name type="scientific">Solanum pinnatisectum</name>
    <name type="common">tansyleaf nightshade</name>
    <dbReference type="NCBI Taxonomy" id="50273"/>
    <lineage>
        <taxon>Eukaryota</taxon>
        <taxon>Viridiplantae</taxon>
        <taxon>Streptophyta</taxon>
        <taxon>Embryophyta</taxon>
        <taxon>Tracheophyta</taxon>
        <taxon>Spermatophyta</taxon>
        <taxon>Magnoliopsida</taxon>
        <taxon>eudicotyledons</taxon>
        <taxon>Gunneridae</taxon>
        <taxon>Pentapetalae</taxon>
        <taxon>asterids</taxon>
        <taxon>lamiids</taxon>
        <taxon>Solanales</taxon>
        <taxon>Solanaceae</taxon>
        <taxon>Solanoideae</taxon>
        <taxon>Solaneae</taxon>
        <taxon>Solanum</taxon>
    </lineage>
</organism>
<dbReference type="AlphaFoldDB" id="A0AAV9LCQ7"/>
<evidence type="ECO:0000313" key="2">
    <source>
        <dbReference type="EMBL" id="KAK4722210.1"/>
    </source>
</evidence>